<dbReference type="EMBL" id="QLTK01000019">
    <property type="protein sequence ID" value="RAS23898.1"/>
    <property type="molecule type" value="Genomic_DNA"/>
</dbReference>
<accession>A0A329BP72</accession>
<evidence type="ECO:0000313" key="1">
    <source>
        <dbReference type="EMBL" id="RAS23898.1"/>
    </source>
</evidence>
<comment type="caution">
    <text evidence="1">The sequence shown here is derived from an EMBL/GenBank/DDBJ whole genome shotgun (WGS) entry which is preliminary data.</text>
</comment>
<dbReference type="Proteomes" id="UP000248918">
    <property type="component" value="Unassembled WGS sequence"/>
</dbReference>
<proteinExistence type="predicted"/>
<name>A0A329BP72_9BURK</name>
<evidence type="ECO:0000313" key="2">
    <source>
        <dbReference type="Proteomes" id="UP000248918"/>
    </source>
</evidence>
<sequence>MQVEAEVKRPRYENELVCLALTAGFVRNWMSNDVVAAWLESHYPQCAGVLDRLAKDSDLAIASGRPMKLPYAVAKSLVAGRSKPGK</sequence>
<protein>
    <submittedName>
        <fullName evidence="1">Uncharacterized protein</fullName>
    </submittedName>
</protein>
<dbReference type="AlphaFoldDB" id="A0A329BP72"/>
<organism evidence="1 2">
    <name type="scientific">Paraburkholderia bryophila</name>
    <dbReference type="NCBI Taxonomy" id="420952"/>
    <lineage>
        <taxon>Bacteria</taxon>
        <taxon>Pseudomonadati</taxon>
        <taxon>Pseudomonadota</taxon>
        <taxon>Betaproteobacteria</taxon>
        <taxon>Burkholderiales</taxon>
        <taxon>Burkholderiaceae</taxon>
        <taxon>Paraburkholderia</taxon>
    </lineage>
</organism>
<gene>
    <name evidence="1" type="ORF">BX591_119142</name>
</gene>
<reference evidence="1 2" key="1">
    <citation type="submission" date="2018-06" db="EMBL/GenBank/DDBJ databases">
        <title>Genomic Encyclopedia of Type Strains, Phase III (KMG-III): the genomes of soil and plant-associated and newly described type strains.</title>
        <authorList>
            <person name="Whitman W."/>
        </authorList>
    </citation>
    <scope>NUCLEOTIDE SEQUENCE [LARGE SCALE GENOMIC DNA]</scope>
    <source>
        <strain evidence="1 2">LMG 23644</strain>
    </source>
</reference>